<organism evidence="1 2">
    <name type="scientific">Lentzea fradiae</name>
    <dbReference type="NCBI Taxonomy" id="200378"/>
    <lineage>
        <taxon>Bacteria</taxon>
        <taxon>Bacillati</taxon>
        <taxon>Actinomycetota</taxon>
        <taxon>Actinomycetes</taxon>
        <taxon>Pseudonocardiales</taxon>
        <taxon>Pseudonocardiaceae</taxon>
        <taxon>Lentzea</taxon>
    </lineage>
</organism>
<gene>
    <name evidence="1" type="ORF">SAMN05216553_11957</name>
</gene>
<evidence type="ECO:0000313" key="2">
    <source>
        <dbReference type="Proteomes" id="UP000199623"/>
    </source>
</evidence>
<dbReference type="InterPro" id="IPR036086">
    <property type="entry name" value="ParB/Sulfiredoxin_sf"/>
</dbReference>
<dbReference type="STRING" id="200378.SAMN05216553_11957"/>
<accession>A0A1G8BGP1</accession>
<dbReference type="SUPFAM" id="SSF110849">
    <property type="entry name" value="ParB/Sulfiredoxin"/>
    <property type="match status" value="1"/>
</dbReference>
<evidence type="ECO:0000313" key="1">
    <source>
        <dbReference type="EMBL" id="SDH32291.1"/>
    </source>
</evidence>
<dbReference type="Proteomes" id="UP000199623">
    <property type="component" value="Unassembled WGS sequence"/>
</dbReference>
<protein>
    <submittedName>
        <fullName evidence="1">Uncharacterized protein</fullName>
    </submittedName>
</protein>
<proteinExistence type="predicted"/>
<dbReference type="AlphaFoldDB" id="A0A1G8BGP1"/>
<reference evidence="2" key="1">
    <citation type="submission" date="2016-10" db="EMBL/GenBank/DDBJ databases">
        <authorList>
            <person name="Varghese N."/>
            <person name="Submissions S."/>
        </authorList>
    </citation>
    <scope>NUCLEOTIDE SEQUENCE [LARGE SCALE GENOMIC DNA]</scope>
    <source>
        <strain evidence="2">CGMCC 4.3506</strain>
    </source>
</reference>
<keyword evidence="2" id="KW-1185">Reference proteome</keyword>
<dbReference type="RefSeq" id="WP_143036152.1">
    <property type="nucleotide sequence ID" value="NZ_FNCC01000019.1"/>
</dbReference>
<dbReference type="EMBL" id="FNCC01000019">
    <property type="protein sequence ID" value="SDH32291.1"/>
    <property type="molecule type" value="Genomic_DNA"/>
</dbReference>
<name>A0A1G8BGP1_9PSEU</name>
<sequence length="169" mass="19419">MLELDALIPTQSGFRLPPATRRAMTAHVRSGGDFRDVRSPSGRPAPIVVDRFPDGRLFVRDGLHRVTAIRLGRAEPRLWTGEYRICDMTYPMYTTADVADSWFTPFDPRTEVRLPDVAEFKAGVAALLAEGRDPHPFIRSNRWRYCRDRRPTDTFESFARHWLLPDTFG</sequence>